<dbReference type="PANTHER" id="PTHR30537">
    <property type="entry name" value="HTH-TYPE TRANSCRIPTIONAL REGULATOR"/>
    <property type="match status" value="1"/>
</dbReference>
<dbReference type="FunFam" id="1.10.10.10:FF:000001">
    <property type="entry name" value="LysR family transcriptional regulator"/>
    <property type="match status" value="1"/>
</dbReference>
<name>A0A7W5HG08_9BURK</name>
<dbReference type="InterPro" id="IPR005119">
    <property type="entry name" value="LysR_subst-bd"/>
</dbReference>
<dbReference type="InterPro" id="IPR036388">
    <property type="entry name" value="WH-like_DNA-bd_sf"/>
</dbReference>
<dbReference type="AlphaFoldDB" id="A0A7W5HG08"/>
<evidence type="ECO:0000313" key="7">
    <source>
        <dbReference type="Proteomes" id="UP000584325"/>
    </source>
</evidence>
<dbReference type="InterPro" id="IPR058163">
    <property type="entry name" value="LysR-type_TF_proteobact-type"/>
</dbReference>
<evidence type="ECO:0000256" key="2">
    <source>
        <dbReference type="ARBA" id="ARBA00023015"/>
    </source>
</evidence>
<protein>
    <submittedName>
        <fullName evidence="6">LysR family transcriptional regulator for bpeEF and oprC</fullName>
    </submittedName>
</protein>
<gene>
    <name evidence="6" type="ORF">FHS02_006064</name>
</gene>
<accession>A0A7W5HG08</accession>
<dbReference type="GO" id="GO:0006351">
    <property type="term" value="P:DNA-templated transcription"/>
    <property type="evidence" value="ECO:0007669"/>
    <property type="project" value="TreeGrafter"/>
</dbReference>
<keyword evidence="3" id="KW-0238">DNA-binding</keyword>
<evidence type="ECO:0000313" key="6">
    <source>
        <dbReference type="EMBL" id="MBB3225193.1"/>
    </source>
</evidence>
<dbReference type="InterPro" id="IPR036390">
    <property type="entry name" value="WH_DNA-bd_sf"/>
</dbReference>
<dbReference type="SUPFAM" id="SSF53850">
    <property type="entry name" value="Periplasmic binding protein-like II"/>
    <property type="match status" value="1"/>
</dbReference>
<dbReference type="PROSITE" id="PS50931">
    <property type="entry name" value="HTH_LYSR"/>
    <property type="match status" value="1"/>
</dbReference>
<keyword evidence="4" id="KW-0804">Transcription</keyword>
<comment type="similarity">
    <text evidence="1">Belongs to the LysR transcriptional regulatory family.</text>
</comment>
<dbReference type="SUPFAM" id="SSF46785">
    <property type="entry name" value="Winged helix' DNA-binding domain"/>
    <property type="match status" value="1"/>
</dbReference>
<dbReference type="PANTHER" id="PTHR30537:SF72">
    <property type="entry name" value="LYSR FAMILY TRANSCRIPTIONAL REGULATOR"/>
    <property type="match status" value="1"/>
</dbReference>
<evidence type="ECO:0000259" key="5">
    <source>
        <dbReference type="PROSITE" id="PS50931"/>
    </source>
</evidence>
<dbReference type="Gene3D" id="3.40.190.290">
    <property type="match status" value="1"/>
</dbReference>
<dbReference type="Pfam" id="PF03466">
    <property type="entry name" value="LysR_substrate"/>
    <property type="match status" value="1"/>
</dbReference>
<evidence type="ECO:0000256" key="3">
    <source>
        <dbReference type="ARBA" id="ARBA00023125"/>
    </source>
</evidence>
<dbReference type="GO" id="GO:0003700">
    <property type="term" value="F:DNA-binding transcription factor activity"/>
    <property type="evidence" value="ECO:0007669"/>
    <property type="project" value="InterPro"/>
</dbReference>
<dbReference type="RefSeq" id="WP_175424671.1">
    <property type="nucleotide sequence ID" value="NZ_CP040017.1"/>
</dbReference>
<dbReference type="PRINTS" id="PR00039">
    <property type="entry name" value="HTHLYSR"/>
</dbReference>
<keyword evidence="2" id="KW-0805">Transcription regulation</keyword>
<comment type="caution">
    <text evidence="6">The sequence shown here is derived from an EMBL/GenBank/DDBJ whole genome shotgun (WGS) entry which is preliminary data.</text>
</comment>
<reference evidence="6 7" key="1">
    <citation type="submission" date="2020-08" db="EMBL/GenBank/DDBJ databases">
        <title>Genomic Encyclopedia of Type Strains, Phase III (KMG-III): the genomes of soil and plant-associated and newly described type strains.</title>
        <authorList>
            <person name="Whitman W."/>
        </authorList>
    </citation>
    <scope>NUCLEOTIDE SEQUENCE [LARGE SCALE GENOMIC DNA]</scope>
    <source>
        <strain evidence="6 7">CECT 7753</strain>
    </source>
</reference>
<sequence>MELFQSMRLFAKVAQLQSFTKAAESLQIGRPQVTLAINQLEASLDVRLFQRTTRKVSLTAEGEAFLAKVEEILGGVEEAVAMFQAPGNAVSGRLRIDIPSAFAVEGFMASVSQFRNAYPRLSITLGVSDRSVDLVAEGVDCVLRIGELPNSSLVARRLGALVMITCAAPGYLETAPALEQPDDLDRHGCVNFLSGISKRTLPWHFRQNGTSRSLLPDSSMLVSDAAAYVQCARSGFGLIQVPGILVDRYLRDGTLVEVLAQYRPAPRPVSLVYPSRSHVAPPLRAFSDWLQQHFLAIDRTWLE</sequence>
<dbReference type="InterPro" id="IPR000847">
    <property type="entry name" value="LysR_HTH_N"/>
</dbReference>
<proteinExistence type="inferred from homology"/>
<dbReference type="Proteomes" id="UP000584325">
    <property type="component" value="Unassembled WGS sequence"/>
</dbReference>
<dbReference type="Pfam" id="PF00126">
    <property type="entry name" value="HTH_1"/>
    <property type="match status" value="1"/>
</dbReference>
<evidence type="ECO:0000256" key="1">
    <source>
        <dbReference type="ARBA" id="ARBA00009437"/>
    </source>
</evidence>
<dbReference type="Gene3D" id="1.10.10.10">
    <property type="entry name" value="Winged helix-like DNA-binding domain superfamily/Winged helix DNA-binding domain"/>
    <property type="match status" value="1"/>
</dbReference>
<organism evidence="6 7">
    <name type="scientific">Pseudoduganella umbonata</name>
    <dbReference type="NCBI Taxonomy" id="864828"/>
    <lineage>
        <taxon>Bacteria</taxon>
        <taxon>Pseudomonadati</taxon>
        <taxon>Pseudomonadota</taxon>
        <taxon>Betaproteobacteria</taxon>
        <taxon>Burkholderiales</taxon>
        <taxon>Oxalobacteraceae</taxon>
        <taxon>Telluria group</taxon>
        <taxon>Pseudoduganella</taxon>
    </lineage>
</organism>
<evidence type="ECO:0000256" key="4">
    <source>
        <dbReference type="ARBA" id="ARBA00023163"/>
    </source>
</evidence>
<dbReference type="EMBL" id="JACHXS010000017">
    <property type="protein sequence ID" value="MBB3225193.1"/>
    <property type="molecule type" value="Genomic_DNA"/>
</dbReference>
<feature type="domain" description="HTH lysR-type" evidence="5">
    <location>
        <begin position="1"/>
        <end position="59"/>
    </location>
</feature>
<dbReference type="CDD" id="cd08472">
    <property type="entry name" value="PBP2_CrgA_like_3"/>
    <property type="match status" value="1"/>
</dbReference>
<dbReference type="GO" id="GO:0043565">
    <property type="term" value="F:sequence-specific DNA binding"/>
    <property type="evidence" value="ECO:0007669"/>
    <property type="project" value="TreeGrafter"/>
</dbReference>